<dbReference type="InterPro" id="IPR036291">
    <property type="entry name" value="NAD(P)-bd_dom_sf"/>
</dbReference>
<gene>
    <name evidence="3" type="ORF">ACFO8Q_06750</name>
</gene>
<accession>A0ABV9PZ50</accession>
<dbReference type="Gene3D" id="3.40.50.720">
    <property type="entry name" value="NAD(P)-binding Rossmann-like Domain"/>
    <property type="match status" value="1"/>
</dbReference>
<evidence type="ECO:0000313" key="3">
    <source>
        <dbReference type="EMBL" id="MFC4767065.1"/>
    </source>
</evidence>
<dbReference type="EMBL" id="JBHSHC010000044">
    <property type="protein sequence ID" value="MFC4767065.1"/>
    <property type="molecule type" value="Genomic_DNA"/>
</dbReference>
<dbReference type="InterPro" id="IPR001509">
    <property type="entry name" value="Epimerase_deHydtase"/>
</dbReference>
<reference evidence="4" key="1">
    <citation type="journal article" date="2019" name="Int. J. Syst. Evol. Microbiol.">
        <title>The Global Catalogue of Microorganisms (GCM) 10K type strain sequencing project: providing services to taxonomists for standard genome sequencing and annotation.</title>
        <authorList>
            <consortium name="The Broad Institute Genomics Platform"/>
            <consortium name="The Broad Institute Genome Sequencing Center for Infectious Disease"/>
            <person name="Wu L."/>
            <person name="Ma J."/>
        </authorList>
    </citation>
    <scope>NUCLEOTIDE SEQUENCE [LARGE SCALE GENOMIC DNA]</scope>
    <source>
        <strain evidence="4">WYCCWR 12678</strain>
    </source>
</reference>
<comment type="similarity">
    <text evidence="1">Belongs to the NAD(P)-dependent epimerase/dehydratase family.</text>
</comment>
<dbReference type="Pfam" id="PF01370">
    <property type="entry name" value="Epimerase"/>
    <property type="match status" value="1"/>
</dbReference>
<evidence type="ECO:0000313" key="4">
    <source>
        <dbReference type="Proteomes" id="UP001596002"/>
    </source>
</evidence>
<organism evidence="3 4">
    <name type="scientific">Effusibacillus consociatus</name>
    <dbReference type="NCBI Taxonomy" id="1117041"/>
    <lineage>
        <taxon>Bacteria</taxon>
        <taxon>Bacillati</taxon>
        <taxon>Bacillota</taxon>
        <taxon>Bacilli</taxon>
        <taxon>Bacillales</taxon>
        <taxon>Alicyclobacillaceae</taxon>
        <taxon>Effusibacillus</taxon>
    </lineage>
</organism>
<evidence type="ECO:0000259" key="2">
    <source>
        <dbReference type="Pfam" id="PF01370"/>
    </source>
</evidence>
<dbReference type="SUPFAM" id="SSF51735">
    <property type="entry name" value="NAD(P)-binding Rossmann-fold domains"/>
    <property type="match status" value="1"/>
</dbReference>
<dbReference type="RefSeq" id="WP_380024950.1">
    <property type="nucleotide sequence ID" value="NZ_JBHSHC010000044.1"/>
</dbReference>
<sequence length="305" mass="34061">MKVLVTGGAGFIGSHIVTELLKNQHEVVVVDNLCSGDRHNLPADIRFVVQNVVSNLNPLFEQERFDAVIHLAAQVSVPCSIQDPLGDLRVNLEGLLWILEACRRHQVRKIVFASSAAVYGPPKSLPITEEHPLIPVSPYGLTKKSAEEYLRIYYQLYGIEFTVLRFANVYGPRQSVRGECGVIAIFADALCRGRIPTIHGDGSATRDYVFVEDVARATVLALHKGHCDIFNVSTSMSVELNQLFANLTTLLDRQIKPSYGPSRVGDIQHSRLSNERIRNVLGWQPEIALQEGLERTVEWLQSVRR</sequence>
<feature type="domain" description="NAD-dependent epimerase/dehydratase" evidence="2">
    <location>
        <begin position="3"/>
        <end position="232"/>
    </location>
</feature>
<protein>
    <submittedName>
        <fullName evidence="3">NAD-dependent epimerase/dehydratase family protein</fullName>
    </submittedName>
</protein>
<keyword evidence="4" id="KW-1185">Reference proteome</keyword>
<evidence type="ECO:0000256" key="1">
    <source>
        <dbReference type="ARBA" id="ARBA00007637"/>
    </source>
</evidence>
<dbReference type="Proteomes" id="UP001596002">
    <property type="component" value="Unassembled WGS sequence"/>
</dbReference>
<proteinExistence type="inferred from homology"/>
<dbReference type="PANTHER" id="PTHR43000">
    <property type="entry name" value="DTDP-D-GLUCOSE 4,6-DEHYDRATASE-RELATED"/>
    <property type="match status" value="1"/>
</dbReference>
<comment type="caution">
    <text evidence="3">The sequence shown here is derived from an EMBL/GenBank/DDBJ whole genome shotgun (WGS) entry which is preliminary data.</text>
</comment>
<name>A0ABV9PZ50_9BACL</name>